<name>A0ACC2W2E6_9TREE</name>
<protein>
    <submittedName>
        <fullName evidence="1">Uncharacterized protein</fullName>
    </submittedName>
</protein>
<evidence type="ECO:0000313" key="2">
    <source>
        <dbReference type="Proteomes" id="UP001227268"/>
    </source>
</evidence>
<accession>A0ACC2W2E6</accession>
<gene>
    <name evidence="1" type="ORF">QFC21_001653</name>
</gene>
<reference evidence="1" key="1">
    <citation type="submission" date="2023-04" db="EMBL/GenBank/DDBJ databases">
        <title>Draft Genome sequencing of Naganishia species isolated from polar environments using Oxford Nanopore Technology.</title>
        <authorList>
            <person name="Leo P."/>
            <person name="Venkateswaran K."/>
        </authorList>
    </citation>
    <scope>NUCLEOTIDE SEQUENCE</scope>
    <source>
        <strain evidence="1">MNA-CCFEE 5423</strain>
    </source>
</reference>
<dbReference type="EMBL" id="JASBWT010000004">
    <property type="protein sequence ID" value="KAJ9105285.1"/>
    <property type="molecule type" value="Genomic_DNA"/>
</dbReference>
<proteinExistence type="predicted"/>
<dbReference type="Proteomes" id="UP001227268">
    <property type="component" value="Unassembled WGS sequence"/>
</dbReference>
<sequence length="74" mass="7955">MSTWRSLFSYNKYTQIASRAVRQGLKESERVVAEKRAQVGIKVQTWENGVGGEQKFLIPPAAEGAATGAGGKSA</sequence>
<comment type="caution">
    <text evidence="1">The sequence shown here is derived from an EMBL/GenBank/DDBJ whole genome shotgun (WGS) entry which is preliminary data.</text>
</comment>
<evidence type="ECO:0000313" key="1">
    <source>
        <dbReference type="EMBL" id="KAJ9105285.1"/>
    </source>
</evidence>
<keyword evidence="2" id="KW-1185">Reference proteome</keyword>
<organism evidence="1 2">
    <name type="scientific">Naganishia friedmannii</name>
    <dbReference type="NCBI Taxonomy" id="89922"/>
    <lineage>
        <taxon>Eukaryota</taxon>
        <taxon>Fungi</taxon>
        <taxon>Dikarya</taxon>
        <taxon>Basidiomycota</taxon>
        <taxon>Agaricomycotina</taxon>
        <taxon>Tremellomycetes</taxon>
        <taxon>Filobasidiales</taxon>
        <taxon>Filobasidiaceae</taxon>
        <taxon>Naganishia</taxon>
    </lineage>
</organism>